<dbReference type="InterPro" id="IPR013320">
    <property type="entry name" value="ConA-like_dom_sf"/>
</dbReference>
<comment type="similarity">
    <text evidence="1">Belongs to the glycosyl hydrolase 16 family.</text>
</comment>
<dbReference type="SUPFAM" id="SSF49785">
    <property type="entry name" value="Galactose-binding domain-like"/>
    <property type="match status" value="2"/>
</dbReference>
<dbReference type="PANTHER" id="PTHR10963:SF55">
    <property type="entry name" value="GLYCOSIDE HYDROLASE FAMILY 16 PROTEIN"/>
    <property type="match status" value="1"/>
</dbReference>
<name>A0A250IZ09_9BACT</name>
<dbReference type="InterPro" id="IPR005084">
    <property type="entry name" value="CBM6"/>
</dbReference>
<dbReference type="GO" id="GO:0005975">
    <property type="term" value="P:carbohydrate metabolic process"/>
    <property type="evidence" value="ECO:0007669"/>
    <property type="project" value="InterPro"/>
</dbReference>
<dbReference type="Gene3D" id="2.60.120.260">
    <property type="entry name" value="Galactose-binding domain-like"/>
    <property type="match status" value="2"/>
</dbReference>
<dbReference type="InterPro" id="IPR008979">
    <property type="entry name" value="Galactose-bd-like_sf"/>
</dbReference>
<accession>A0A250IZ09</accession>
<sequence>MTQRSRGSSWKQFVVGTGFWAVGVIAGVGCAVATSDDTLDPAEAGVEASLESTGSKTLTIGGQTFGLTWEDDFGGDLNKGQPKSYLNTQYWTKENLGVNFEQQAYTNRECPNNPNNWNYCVENGKLTLLARKEPLDCVVWKQCTASSECGTNGTCAATGYCVYDQNRNGVYDHEECAPFNGTANAPVNGTQYSSGRIKSDEKVEYRYGYVEFRARMPFADLPAGATPPNGMWPAIWMLGANGTITNGGRDDSAGWPMNGEIDIMEYTQIKENKALYPNNEAMGYNVLWREYPEAGELANNSGGWEPNACSSWPNNGDAKCDGDVGGARATWNGKTIDYHQWHTWGFLWDENGFKIYIDNLPQNGGQPVGTFSIGDGATEFRQPMYLILNNAVGGELGCLGFKDRACSSSAQCANGAACVSGKCQETASSCINIDWAAHGDKAKLEVDYIRWYHRGSGYPQAARAACQDSDNNGVPDNLIRNCGFNEDFTYHRSDLFFDGGAGLTEVINEGGTHGYVQWVRVDNGGWATHSVQVRQEGFQLQAGTSYKWKVDLKSNAARSVPVKIVQAHDPWTVISSFNCNVGTGWTTCTGPNFTPSATDTYKFEISMGGSAYTGAQLYLDDMYIGTTTNACQPDCTGKLCGSDGCGGTCGACRSGSTCGSWGQCVAGTSTCTPSCSGKVCGSDGCGGTCGTCGSGQTCSSTGQCTSTCTPSCSGKVCGSDGCGGTCGTCGSGQTCSSAGQCTGGTTTPLRLEAESATLTGCFAEAGGDSGGKVVAFEGNDTICWSNVNMSGITSATAHVGAPYSGGQAQLKFNGTVIGTFTLSTASGGWSSPSLTNLTTSVATSGTGTLCLAGLTHPNGWIFSVDYLDLK</sequence>
<dbReference type="InterPro" id="IPR050546">
    <property type="entry name" value="Glycosyl_Hydrlase_16"/>
</dbReference>
<dbReference type="CDD" id="cd08023">
    <property type="entry name" value="GH16_laminarinase_like"/>
    <property type="match status" value="1"/>
</dbReference>
<keyword evidence="3" id="KW-0472">Membrane</keyword>
<gene>
    <name evidence="6" type="ORF">CYFUS_002379</name>
</gene>
<feature type="domain" description="CBM6" evidence="4">
    <location>
        <begin position="749"/>
        <end position="870"/>
    </location>
</feature>
<evidence type="ECO:0008006" key="8">
    <source>
        <dbReference type="Google" id="ProtNLM"/>
    </source>
</evidence>
<reference evidence="6 7" key="1">
    <citation type="submission" date="2017-06" db="EMBL/GenBank/DDBJ databases">
        <title>Sequencing and comparative analysis of myxobacterial genomes.</title>
        <authorList>
            <person name="Rupp O."/>
            <person name="Goesmann A."/>
            <person name="Sogaard-Andersen L."/>
        </authorList>
    </citation>
    <scope>NUCLEOTIDE SEQUENCE [LARGE SCALE GENOMIC DNA]</scope>
    <source>
        <strain evidence="6 7">DSM 52655</strain>
    </source>
</reference>
<evidence type="ECO:0000256" key="3">
    <source>
        <dbReference type="SAM" id="Phobius"/>
    </source>
</evidence>
<keyword evidence="3" id="KW-1133">Transmembrane helix</keyword>
<evidence type="ECO:0000313" key="7">
    <source>
        <dbReference type="Proteomes" id="UP000217257"/>
    </source>
</evidence>
<evidence type="ECO:0000313" key="6">
    <source>
        <dbReference type="EMBL" id="ATB36964.1"/>
    </source>
</evidence>
<evidence type="ECO:0000256" key="2">
    <source>
        <dbReference type="ARBA" id="ARBA00022801"/>
    </source>
</evidence>
<keyword evidence="3" id="KW-0812">Transmembrane</keyword>
<feature type="transmembrane region" description="Helical" evidence="3">
    <location>
        <begin position="12"/>
        <end position="34"/>
    </location>
</feature>
<dbReference type="KEGG" id="cfus:CYFUS_002379"/>
<proteinExistence type="inferred from homology"/>
<dbReference type="PANTHER" id="PTHR10963">
    <property type="entry name" value="GLYCOSYL HYDROLASE-RELATED"/>
    <property type="match status" value="1"/>
</dbReference>
<dbReference type="PROSITE" id="PS51257">
    <property type="entry name" value="PROKAR_LIPOPROTEIN"/>
    <property type="match status" value="1"/>
</dbReference>
<organism evidence="6 7">
    <name type="scientific">Cystobacter fuscus</name>
    <dbReference type="NCBI Taxonomy" id="43"/>
    <lineage>
        <taxon>Bacteria</taxon>
        <taxon>Pseudomonadati</taxon>
        <taxon>Myxococcota</taxon>
        <taxon>Myxococcia</taxon>
        <taxon>Myxococcales</taxon>
        <taxon>Cystobacterineae</taxon>
        <taxon>Archangiaceae</taxon>
        <taxon>Cystobacter</taxon>
    </lineage>
</organism>
<evidence type="ECO:0000259" key="5">
    <source>
        <dbReference type="PROSITE" id="PS51762"/>
    </source>
</evidence>
<dbReference type="GO" id="GO:0030246">
    <property type="term" value="F:carbohydrate binding"/>
    <property type="evidence" value="ECO:0007669"/>
    <property type="project" value="InterPro"/>
</dbReference>
<feature type="domain" description="GH16" evidence="5">
    <location>
        <begin position="103"/>
        <end position="457"/>
    </location>
</feature>
<dbReference type="SUPFAM" id="SSF49899">
    <property type="entry name" value="Concanavalin A-like lectins/glucanases"/>
    <property type="match status" value="1"/>
</dbReference>
<evidence type="ECO:0000259" key="4">
    <source>
        <dbReference type="PROSITE" id="PS51175"/>
    </source>
</evidence>
<dbReference type="Proteomes" id="UP000217257">
    <property type="component" value="Chromosome"/>
</dbReference>
<dbReference type="EMBL" id="CP022098">
    <property type="protein sequence ID" value="ATB36964.1"/>
    <property type="molecule type" value="Genomic_DNA"/>
</dbReference>
<dbReference type="InterPro" id="IPR000757">
    <property type="entry name" value="Beta-glucanase-like"/>
</dbReference>
<evidence type="ECO:0000256" key="1">
    <source>
        <dbReference type="ARBA" id="ARBA00006865"/>
    </source>
</evidence>
<dbReference type="GO" id="GO:0004553">
    <property type="term" value="F:hydrolase activity, hydrolyzing O-glycosyl compounds"/>
    <property type="evidence" value="ECO:0007669"/>
    <property type="project" value="InterPro"/>
</dbReference>
<dbReference type="CDD" id="cd04084">
    <property type="entry name" value="CBM6_xylanase-like"/>
    <property type="match status" value="1"/>
</dbReference>
<dbReference type="Pfam" id="PF02018">
    <property type="entry name" value="CBM_4_9"/>
    <property type="match status" value="1"/>
</dbReference>
<keyword evidence="2" id="KW-0378">Hydrolase</keyword>
<dbReference type="AlphaFoldDB" id="A0A250IZ09"/>
<protein>
    <recommendedName>
        <fullName evidence="8">Glycosyl hydrolase</fullName>
    </recommendedName>
</protein>
<dbReference type="RefSeq" id="WP_095985349.1">
    <property type="nucleotide sequence ID" value="NZ_CP022098.1"/>
</dbReference>
<dbReference type="PROSITE" id="PS51175">
    <property type="entry name" value="CBM6"/>
    <property type="match status" value="1"/>
</dbReference>
<dbReference type="PROSITE" id="PS51762">
    <property type="entry name" value="GH16_2"/>
    <property type="match status" value="1"/>
</dbReference>
<dbReference type="Gene3D" id="2.60.120.200">
    <property type="match status" value="1"/>
</dbReference>
<dbReference type="InterPro" id="IPR003305">
    <property type="entry name" value="CenC_carb-bd"/>
</dbReference>